<dbReference type="SUPFAM" id="SSF47384">
    <property type="entry name" value="Homodimeric domain of signal transducing histidine kinase"/>
    <property type="match status" value="1"/>
</dbReference>
<dbReference type="SUPFAM" id="SSF52172">
    <property type="entry name" value="CheY-like"/>
    <property type="match status" value="1"/>
</dbReference>
<dbReference type="OrthoDB" id="9797243at2"/>
<dbReference type="SMART" id="SM00387">
    <property type="entry name" value="HATPase_c"/>
    <property type="match status" value="1"/>
</dbReference>
<dbReference type="Pfam" id="PF02518">
    <property type="entry name" value="HATPase_c"/>
    <property type="match status" value="1"/>
</dbReference>
<keyword evidence="11 13" id="KW-0472">Membrane</keyword>
<dbReference type="PRINTS" id="PR00344">
    <property type="entry name" value="BCTRLSENSOR"/>
</dbReference>
<feature type="domain" description="Response regulatory" evidence="15">
    <location>
        <begin position="485"/>
        <end position="601"/>
    </location>
</feature>
<dbReference type="SMART" id="SM00388">
    <property type="entry name" value="HisKA"/>
    <property type="match status" value="1"/>
</dbReference>
<dbReference type="InterPro" id="IPR011006">
    <property type="entry name" value="CheY-like_superfamily"/>
</dbReference>
<evidence type="ECO:0000256" key="1">
    <source>
        <dbReference type="ARBA" id="ARBA00000085"/>
    </source>
</evidence>
<evidence type="ECO:0000256" key="2">
    <source>
        <dbReference type="ARBA" id="ARBA00004236"/>
    </source>
</evidence>
<dbReference type="RefSeq" id="WP_096725889.1">
    <property type="nucleotide sequence ID" value="NZ_MTZV01000006.1"/>
</dbReference>
<dbReference type="InterPro" id="IPR004358">
    <property type="entry name" value="Sig_transdc_His_kin-like_C"/>
</dbReference>
<dbReference type="InterPro" id="IPR003594">
    <property type="entry name" value="HATPase_dom"/>
</dbReference>
<dbReference type="EMBL" id="MTZV01000006">
    <property type="protein sequence ID" value="PCE24019.1"/>
    <property type="molecule type" value="Genomic_DNA"/>
</dbReference>
<gene>
    <name evidence="16" type="ORF">BWP39_30515</name>
</gene>
<comment type="catalytic activity">
    <reaction evidence="1">
        <text>ATP + protein L-histidine = ADP + protein N-phospho-L-histidine.</text>
        <dbReference type="EC" id="2.7.13.3"/>
    </reaction>
</comment>
<evidence type="ECO:0000256" key="7">
    <source>
        <dbReference type="ARBA" id="ARBA00022741"/>
    </source>
</evidence>
<evidence type="ECO:0000256" key="12">
    <source>
        <dbReference type="PROSITE-ProRule" id="PRU00169"/>
    </source>
</evidence>
<dbReference type="Gene3D" id="1.10.287.130">
    <property type="match status" value="1"/>
</dbReference>
<evidence type="ECO:0000256" key="3">
    <source>
        <dbReference type="ARBA" id="ARBA00012438"/>
    </source>
</evidence>
<evidence type="ECO:0000256" key="5">
    <source>
        <dbReference type="ARBA" id="ARBA00022553"/>
    </source>
</evidence>
<comment type="caution">
    <text evidence="16">The sequence shown here is derived from an EMBL/GenBank/DDBJ whole genome shotgun (WGS) entry which is preliminary data.</text>
</comment>
<evidence type="ECO:0000259" key="15">
    <source>
        <dbReference type="PROSITE" id="PS50110"/>
    </source>
</evidence>
<evidence type="ECO:0000256" key="13">
    <source>
        <dbReference type="SAM" id="Phobius"/>
    </source>
</evidence>
<keyword evidence="13" id="KW-1133">Transmembrane helix</keyword>
<dbReference type="InterPro" id="IPR001789">
    <property type="entry name" value="Sig_transdc_resp-reg_receiver"/>
</dbReference>
<feature type="modified residue" description="4-aspartylphosphate" evidence="12">
    <location>
        <position position="534"/>
    </location>
</feature>
<dbReference type="GO" id="GO:0009927">
    <property type="term" value="F:histidine phosphotransfer kinase activity"/>
    <property type="evidence" value="ECO:0007669"/>
    <property type="project" value="TreeGrafter"/>
</dbReference>
<sequence length="611" mass="68568">MRIFGLKQNFREKFGTQRISILIFLLTILVAIVTWIYAAVGWLSPSAAYELAGPQENYYWGTAQFEIKLEELKSDLAEFSFSKSRTFDDLDLEWNVLLSKYFILGVQGDATKSAMAIPEYRQALSELQQPLDQIDAYFDQGYLSNADVDTVVRKLTLMRPVVNQLVHSIGAAEMQRRDQAIKDFKQKQIIFLQFSGILLFLIFCAFLGLLWLLRQHRLNVQRERELRAAKTAFLGMIGHELRSPLQIIASAVDNLANEPLNHAGMKSVLALENAIGQLDVQMRDISDFAMLDSKAFRVTKNWMRIKEIVKSVIDSQKTTADKKGITINLVMEDDFPLIYTDSTRIQQVIANLVSNAIKYSDAGVVEISVETRWTGYTGQSFLRLQVRDSGIGISEADQKIIFKPFVRLHTVQSVPSHGIGMGLAIVKEITNSLDGFITVKSALGAGSAFTVEFPCDLMADVGGAALEDEVASPISVFEEVKWIQHALVIDDNQGIVDSLVAMFRSYKIDVDGVISTDAAEILIRNVRYDVLIVDVNMPVMDGPSFIRSVQTQGLIDECVAIIGLSAYNQQFLGEEERNLFDEFLSKPLRATELFKSLARISLRSESTRQRK</sequence>
<dbReference type="Gene3D" id="3.30.565.10">
    <property type="entry name" value="Histidine kinase-like ATPase, C-terminal domain"/>
    <property type="match status" value="1"/>
</dbReference>
<keyword evidence="4" id="KW-1003">Cell membrane</keyword>
<evidence type="ECO:0000256" key="8">
    <source>
        <dbReference type="ARBA" id="ARBA00022777"/>
    </source>
</evidence>
<evidence type="ECO:0000256" key="10">
    <source>
        <dbReference type="ARBA" id="ARBA00023012"/>
    </source>
</evidence>
<reference evidence="16 17" key="1">
    <citation type="submission" date="2017-01" db="EMBL/GenBank/DDBJ databases">
        <title>Whole-Genome Shotgun Sequencing of Two beta-Proteobacterial Species in Search of the Bulgecin Biosynthetic Cluster.</title>
        <authorList>
            <person name="Horsman M.E."/>
            <person name="Marous D.R."/>
            <person name="Li R."/>
            <person name="Oliver R.A."/>
            <person name="Byun B."/>
            <person name="Emrich S.J."/>
            <person name="Boggess B."/>
            <person name="Townsend C.A."/>
            <person name="Mobashery S."/>
        </authorList>
    </citation>
    <scope>NUCLEOTIDE SEQUENCE [LARGE SCALE GENOMIC DNA]</scope>
    <source>
        <strain evidence="16 17">ATCC 31363</strain>
    </source>
</reference>
<dbReference type="FunFam" id="3.30.565.10:FF:000023">
    <property type="entry name" value="PAS domain-containing sensor histidine kinase"/>
    <property type="match status" value="1"/>
</dbReference>
<name>A0A2A4EVB4_9BURK</name>
<organism evidence="16 17">
    <name type="scientific">Paraburkholderia acidicola</name>
    <dbReference type="NCBI Taxonomy" id="1912599"/>
    <lineage>
        <taxon>Bacteria</taxon>
        <taxon>Pseudomonadati</taxon>
        <taxon>Pseudomonadota</taxon>
        <taxon>Betaproteobacteria</taxon>
        <taxon>Burkholderiales</taxon>
        <taxon>Burkholderiaceae</taxon>
        <taxon>Paraburkholderia</taxon>
    </lineage>
</organism>
<dbReference type="Pfam" id="PF00072">
    <property type="entry name" value="Response_reg"/>
    <property type="match status" value="1"/>
</dbReference>
<evidence type="ECO:0000256" key="9">
    <source>
        <dbReference type="ARBA" id="ARBA00022840"/>
    </source>
</evidence>
<keyword evidence="6" id="KW-0808">Transferase</keyword>
<comment type="subcellular location">
    <subcellularLocation>
        <location evidence="2">Cell membrane</location>
    </subcellularLocation>
</comment>
<evidence type="ECO:0000256" key="6">
    <source>
        <dbReference type="ARBA" id="ARBA00022679"/>
    </source>
</evidence>
<feature type="transmembrane region" description="Helical" evidence="13">
    <location>
        <begin position="190"/>
        <end position="213"/>
    </location>
</feature>
<protein>
    <recommendedName>
        <fullName evidence="3">histidine kinase</fullName>
        <ecNumber evidence="3">2.7.13.3</ecNumber>
    </recommendedName>
</protein>
<dbReference type="InterPro" id="IPR036097">
    <property type="entry name" value="HisK_dim/P_sf"/>
</dbReference>
<evidence type="ECO:0000256" key="4">
    <source>
        <dbReference type="ARBA" id="ARBA00022475"/>
    </source>
</evidence>
<dbReference type="AlphaFoldDB" id="A0A2A4EVB4"/>
<dbReference type="GO" id="GO:0005524">
    <property type="term" value="F:ATP binding"/>
    <property type="evidence" value="ECO:0007669"/>
    <property type="project" value="UniProtKB-KW"/>
</dbReference>
<evidence type="ECO:0000259" key="14">
    <source>
        <dbReference type="PROSITE" id="PS50109"/>
    </source>
</evidence>
<dbReference type="SUPFAM" id="SSF55874">
    <property type="entry name" value="ATPase domain of HSP90 chaperone/DNA topoisomerase II/histidine kinase"/>
    <property type="match status" value="1"/>
</dbReference>
<evidence type="ECO:0000313" key="17">
    <source>
        <dbReference type="Proteomes" id="UP000218022"/>
    </source>
</evidence>
<dbReference type="InterPro" id="IPR036890">
    <property type="entry name" value="HATPase_C_sf"/>
</dbReference>
<feature type="domain" description="Histidine kinase" evidence="14">
    <location>
        <begin position="236"/>
        <end position="457"/>
    </location>
</feature>
<dbReference type="CDD" id="cd00082">
    <property type="entry name" value="HisKA"/>
    <property type="match status" value="1"/>
</dbReference>
<evidence type="ECO:0000313" key="16">
    <source>
        <dbReference type="EMBL" id="PCE24019.1"/>
    </source>
</evidence>
<keyword evidence="7" id="KW-0547">Nucleotide-binding</keyword>
<dbReference type="Proteomes" id="UP000218022">
    <property type="component" value="Unassembled WGS sequence"/>
</dbReference>
<accession>A0A2A4EVB4</accession>
<dbReference type="Gene3D" id="3.40.50.2300">
    <property type="match status" value="1"/>
</dbReference>
<feature type="transmembrane region" description="Helical" evidence="13">
    <location>
        <begin position="21"/>
        <end position="43"/>
    </location>
</feature>
<dbReference type="PROSITE" id="PS50110">
    <property type="entry name" value="RESPONSE_REGULATORY"/>
    <property type="match status" value="1"/>
</dbReference>
<dbReference type="PROSITE" id="PS50109">
    <property type="entry name" value="HIS_KIN"/>
    <property type="match status" value="1"/>
</dbReference>
<keyword evidence="13" id="KW-0812">Transmembrane</keyword>
<dbReference type="GO" id="GO:0005886">
    <property type="term" value="C:plasma membrane"/>
    <property type="evidence" value="ECO:0007669"/>
    <property type="project" value="UniProtKB-SubCell"/>
</dbReference>
<keyword evidence="9" id="KW-0067">ATP-binding</keyword>
<dbReference type="InterPro" id="IPR005467">
    <property type="entry name" value="His_kinase_dom"/>
</dbReference>
<keyword evidence="8" id="KW-0418">Kinase</keyword>
<keyword evidence="10" id="KW-0902">Two-component regulatory system</keyword>
<dbReference type="GO" id="GO:0000155">
    <property type="term" value="F:phosphorelay sensor kinase activity"/>
    <property type="evidence" value="ECO:0007669"/>
    <property type="project" value="InterPro"/>
</dbReference>
<evidence type="ECO:0000256" key="11">
    <source>
        <dbReference type="ARBA" id="ARBA00023136"/>
    </source>
</evidence>
<dbReference type="PANTHER" id="PTHR43047:SF72">
    <property type="entry name" value="OSMOSENSING HISTIDINE PROTEIN KINASE SLN1"/>
    <property type="match status" value="1"/>
</dbReference>
<keyword evidence="5 12" id="KW-0597">Phosphoprotein</keyword>
<dbReference type="InterPro" id="IPR003661">
    <property type="entry name" value="HisK_dim/P_dom"/>
</dbReference>
<dbReference type="EC" id="2.7.13.3" evidence="3"/>
<dbReference type="SMART" id="SM00448">
    <property type="entry name" value="REC"/>
    <property type="match status" value="1"/>
</dbReference>
<dbReference type="PANTHER" id="PTHR43047">
    <property type="entry name" value="TWO-COMPONENT HISTIDINE PROTEIN KINASE"/>
    <property type="match status" value="1"/>
</dbReference>
<proteinExistence type="predicted"/>